<evidence type="ECO:0000313" key="2">
    <source>
        <dbReference type="EMBL" id="KAF9782600.1"/>
    </source>
</evidence>
<dbReference type="EMBL" id="WIUZ02000011">
    <property type="protein sequence ID" value="KAF9782600.1"/>
    <property type="molecule type" value="Genomic_DNA"/>
</dbReference>
<dbReference type="OrthoDB" id="10461991at2759"/>
<reference evidence="2" key="2">
    <citation type="submission" date="2020-11" db="EMBL/GenBank/DDBJ databases">
        <authorList>
            <consortium name="DOE Joint Genome Institute"/>
            <person name="Kuo A."/>
            <person name="Miyauchi S."/>
            <person name="Kiss E."/>
            <person name="Drula E."/>
            <person name="Kohler A."/>
            <person name="Sanchez-Garcia M."/>
            <person name="Andreopoulos B."/>
            <person name="Barry K.W."/>
            <person name="Bonito G."/>
            <person name="Buee M."/>
            <person name="Carver A."/>
            <person name="Chen C."/>
            <person name="Cichocki N."/>
            <person name="Clum A."/>
            <person name="Culley D."/>
            <person name="Crous P.W."/>
            <person name="Fauchery L."/>
            <person name="Girlanda M."/>
            <person name="Hayes R."/>
            <person name="Keri Z."/>
            <person name="Labutti K."/>
            <person name="Lipzen A."/>
            <person name="Lombard V."/>
            <person name="Magnuson J."/>
            <person name="Maillard F."/>
            <person name="Morin E."/>
            <person name="Murat C."/>
            <person name="Nolan M."/>
            <person name="Ohm R."/>
            <person name="Pangilinan J."/>
            <person name="Pereira M."/>
            <person name="Perotto S."/>
            <person name="Peter M."/>
            <person name="Riley R."/>
            <person name="Sitrit Y."/>
            <person name="Stielow B."/>
            <person name="Szollosi G."/>
            <person name="Zifcakova L."/>
            <person name="Stursova M."/>
            <person name="Spatafora J.W."/>
            <person name="Tedersoo L."/>
            <person name="Vaario L.-M."/>
            <person name="Yamada A."/>
            <person name="Yan M."/>
            <person name="Wang P."/>
            <person name="Xu J."/>
            <person name="Bruns T."/>
            <person name="Baldrian P."/>
            <person name="Vilgalys R."/>
            <person name="Henrissat B."/>
            <person name="Grigoriev I.V."/>
            <person name="Hibbett D."/>
            <person name="Nagy L.G."/>
            <person name="Martin F.M."/>
        </authorList>
    </citation>
    <scope>NUCLEOTIDE SEQUENCE</scope>
    <source>
        <strain evidence="2">UH-Tt-Lm1</strain>
    </source>
</reference>
<organism evidence="2 3">
    <name type="scientific">Thelephora terrestris</name>
    <dbReference type="NCBI Taxonomy" id="56493"/>
    <lineage>
        <taxon>Eukaryota</taxon>
        <taxon>Fungi</taxon>
        <taxon>Dikarya</taxon>
        <taxon>Basidiomycota</taxon>
        <taxon>Agaricomycotina</taxon>
        <taxon>Agaricomycetes</taxon>
        <taxon>Thelephorales</taxon>
        <taxon>Thelephoraceae</taxon>
        <taxon>Thelephora</taxon>
    </lineage>
</organism>
<comment type="caution">
    <text evidence="2">The sequence shown here is derived from an EMBL/GenBank/DDBJ whole genome shotgun (WGS) entry which is preliminary data.</text>
</comment>
<feature type="region of interest" description="Disordered" evidence="1">
    <location>
        <begin position="1"/>
        <end position="64"/>
    </location>
</feature>
<reference evidence="2" key="1">
    <citation type="journal article" date="2020" name="Nat. Commun.">
        <title>Large-scale genome sequencing of mycorrhizal fungi provides insights into the early evolution of symbiotic traits.</title>
        <authorList>
            <person name="Miyauchi S."/>
            <person name="Kiss E."/>
            <person name="Kuo A."/>
            <person name="Drula E."/>
            <person name="Kohler A."/>
            <person name="Sanchez-Garcia M."/>
            <person name="Morin E."/>
            <person name="Andreopoulos B."/>
            <person name="Barry K.W."/>
            <person name="Bonito G."/>
            <person name="Buee M."/>
            <person name="Carver A."/>
            <person name="Chen C."/>
            <person name="Cichocki N."/>
            <person name="Clum A."/>
            <person name="Culley D."/>
            <person name="Crous P.W."/>
            <person name="Fauchery L."/>
            <person name="Girlanda M."/>
            <person name="Hayes R.D."/>
            <person name="Keri Z."/>
            <person name="LaButti K."/>
            <person name="Lipzen A."/>
            <person name="Lombard V."/>
            <person name="Magnuson J."/>
            <person name="Maillard F."/>
            <person name="Murat C."/>
            <person name="Nolan M."/>
            <person name="Ohm R.A."/>
            <person name="Pangilinan J."/>
            <person name="Pereira M.F."/>
            <person name="Perotto S."/>
            <person name="Peter M."/>
            <person name="Pfister S."/>
            <person name="Riley R."/>
            <person name="Sitrit Y."/>
            <person name="Stielow J.B."/>
            <person name="Szollosi G."/>
            <person name="Zifcakova L."/>
            <person name="Stursova M."/>
            <person name="Spatafora J.W."/>
            <person name="Tedersoo L."/>
            <person name="Vaario L.M."/>
            <person name="Yamada A."/>
            <person name="Yan M."/>
            <person name="Wang P."/>
            <person name="Xu J."/>
            <person name="Bruns T."/>
            <person name="Baldrian P."/>
            <person name="Vilgalys R."/>
            <person name="Dunand C."/>
            <person name="Henrissat B."/>
            <person name="Grigoriev I.V."/>
            <person name="Hibbett D."/>
            <person name="Nagy L.G."/>
            <person name="Martin F.M."/>
        </authorList>
    </citation>
    <scope>NUCLEOTIDE SEQUENCE</scope>
    <source>
        <strain evidence="2">UH-Tt-Lm1</strain>
    </source>
</reference>
<sequence>MPRKGKRRSAAQMRHIQGLRGKRWASAGDAEEIGETQQQPSTEGGRLHKAERDAERNRKDLRNAERRVRKNRFLAPLWKKSPSVILIRTLQLARMSEKAEAVTTKTQELSEEVIQITEQVEVAQTDCAHWKEKALEIQRLMRRIKMRESRGPKAIHNAVRSGLNVLTYTGCGKPLSIPDRRIVGRVNELVNELVFTWRLPTSMVEGIVYSVVQATVDVCYGGDVDDVDLEMGEHYEFDEPANDSGTSPVPEAAVAGPSNVVVPLPEEPSMEENR</sequence>
<gene>
    <name evidence="2" type="ORF">BJ322DRAFT_162609</name>
</gene>
<name>A0A9P6HAG9_9AGAM</name>
<feature type="compositionally biased region" description="Basic and acidic residues" evidence="1">
    <location>
        <begin position="45"/>
        <end position="64"/>
    </location>
</feature>
<dbReference type="AlphaFoldDB" id="A0A9P6HAG9"/>
<evidence type="ECO:0000313" key="3">
    <source>
        <dbReference type="Proteomes" id="UP000736335"/>
    </source>
</evidence>
<proteinExistence type="predicted"/>
<feature type="region of interest" description="Disordered" evidence="1">
    <location>
        <begin position="237"/>
        <end position="274"/>
    </location>
</feature>
<evidence type="ECO:0000256" key="1">
    <source>
        <dbReference type="SAM" id="MobiDB-lite"/>
    </source>
</evidence>
<accession>A0A9P6HAG9</accession>
<dbReference type="Proteomes" id="UP000736335">
    <property type="component" value="Unassembled WGS sequence"/>
</dbReference>
<protein>
    <submittedName>
        <fullName evidence="2">Uncharacterized protein</fullName>
    </submittedName>
</protein>
<keyword evidence="3" id="KW-1185">Reference proteome</keyword>